<evidence type="ECO:0000259" key="2">
    <source>
        <dbReference type="SMART" id="SM00881"/>
    </source>
</evidence>
<dbReference type="SMART" id="SM00881">
    <property type="entry name" value="CoA_binding"/>
    <property type="match status" value="1"/>
</dbReference>
<dbReference type="SUPFAM" id="SSF56059">
    <property type="entry name" value="Glutathione synthetase ATP-binding domain-like"/>
    <property type="match status" value="1"/>
</dbReference>
<dbReference type="Pfam" id="PF13607">
    <property type="entry name" value="Succ_CoA_lig"/>
    <property type="match status" value="1"/>
</dbReference>
<dbReference type="InterPro" id="IPR013815">
    <property type="entry name" value="ATP_grasp_subdomain_1"/>
</dbReference>
<dbReference type="InterPro" id="IPR036291">
    <property type="entry name" value="NAD(P)-bd_dom_sf"/>
</dbReference>
<keyword evidence="4" id="KW-1185">Reference proteome</keyword>
<dbReference type="PANTHER" id="PTHR42793">
    <property type="entry name" value="COA BINDING DOMAIN CONTAINING PROTEIN"/>
    <property type="match status" value="1"/>
</dbReference>
<dbReference type="Proteomes" id="UP000580474">
    <property type="component" value="Unassembled WGS sequence"/>
</dbReference>
<dbReference type="SUPFAM" id="SSF51735">
    <property type="entry name" value="NAD(P)-binding Rossmann-fold domains"/>
    <property type="match status" value="1"/>
</dbReference>
<proteinExistence type="inferred from homology"/>
<dbReference type="InterPro" id="IPR032875">
    <property type="entry name" value="Succ_CoA_lig_flav_dom"/>
</dbReference>
<dbReference type="GO" id="GO:0005524">
    <property type="term" value="F:ATP binding"/>
    <property type="evidence" value="ECO:0007669"/>
    <property type="project" value="InterPro"/>
</dbReference>
<evidence type="ECO:0000313" key="3">
    <source>
        <dbReference type="EMBL" id="MBB5069444.1"/>
    </source>
</evidence>
<dbReference type="GO" id="GO:0043758">
    <property type="term" value="F:acetate-CoA ligase (ADP-forming) activity"/>
    <property type="evidence" value="ECO:0007669"/>
    <property type="project" value="InterPro"/>
</dbReference>
<evidence type="ECO:0000256" key="1">
    <source>
        <dbReference type="ARBA" id="ARBA00060888"/>
    </source>
</evidence>
<dbReference type="Pfam" id="PF19045">
    <property type="entry name" value="Ligase_CoA_2"/>
    <property type="match status" value="1"/>
</dbReference>
<dbReference type="InterPro" id="IPR016102">
    <property type="entry name" value="Succinyl-CoA_synth-like"/>
</dbReference>
<dbReference type="Gene3D" id="3.40.50.720">
    <property type="entry name" value="NAD(P)-binding Rossmann-like Domain"/>
    <property type="match status" value="1"/>
</dbReference>
<dbReference type="InterPro" id="IPR043938">
    <property type="entry name" value="Ligase_CoA_dom"/>
</dbReference>
<dbReference type="EMBL" id="JACHIV010000001">
    <property type="protein sequence ID" value="MBB5069444.1"/>
    <property type="molecule type" value="Genomic_DNA"/>
</dbReference>
<evidence type="ECO:0000313" key="4">
    <source>
        <dbReference type="Proteomes" id="UP000580474"/>
    </source>
</evidence>
<dbReference type="Gene3D" id="3.30.470.20">
    <property type="entry name" value="ATP-grasp fold, B domain"/>
    <property type="match status" value="1"/>
</dbReference>
<dbReference type="PANTHER" id="PTHR42793:SF1">
    <property type="entry name" value="PEPTIDYL-LYSINE N-ACETYLTRANSFERASE PATZ"/>
    <property type="match status" value="1"/>
</dbReference>
<dbReference type="AlphaFoldDB" id="A0A840NCW0"/>
<feature type="domain" description="CoA-binding" evidence="2">
    <location>
        <begin position="4"/>
        <end position="98"/>
    </location>
</feature>
<reference evidence="3 4" key="1">
    <citation type="submission" date="2020-08" db="EMBL/GenBank/DDBJ databases">
        <title>Sequencing the genomes of 1000 actinobacteria strains.</title>
        <authorList>
            <person name="Klenk H.-P."/>
        </authorList>
    </citation>
    <scope>NUCLEOTIDE SEQUENCE [LARGE SCALE GENOMIC DNA]</scope>
    <source>
        <strain evidence="3 4">DSM 45582</strain>
    </source>
</reference>
<organism evidence="3 4">
    <name type="scientific">Saccharopolyspora gloriosae</name>
    <dbReference type="NCBI Taxonomy" id="455344"/>
    <lineage>
        <taxon>Bacteria</taxon>
        <taxon>Bacillati</taxon>
        <taxon>Actinomycetota</taxon>
        <taxon>Actinomycetes</taxon>
        <taxon>Pseudonocardiales</taxon>
        <taxon>Pseudonocardiaceae</taxon>
        <taxon>Saccharopolyspora</taxon>
    </lineage>
</organism>
<dbReference type="Gene3D" id="3.30.1490.20">
    <property type="entry name" value="ATP-grasp fold, A domain"/>
    <property type="match status" value="1"/>
</dbReference>
<accession>A0A840NCW0</accession>
<sequence length="694" mass="70389">MEPLLNPAAVAVVGASERKPMAARLTRFLIDDGFTGAIHPVNPRYEQVHGLPCYPALDRLPGPVDLVLIMVPAGQVAEAVAESARAGARLAIVLSSGFAEVGPDGAALQRELADTARRCGIRVLGPNCQGLLYRPAALTATFSSGAGLPSAPPAETGGIAYVGQSGALGGSVLGMAADRGVGLTAWISVGNQADLTATEATALLLEDPAIRVLACYLEQLPDGAEWTRLTGRAAELGKHLVVLRSGRSAAGQRAVASHTGALVRSGAAFDLVAERSGAVLVDDVDELLDTAIALGGPRPSDGRIGVVTSSGGAGGLAADQAEPTGLRLPELDQSTQDSLAPLIPPFGSVANPVDVTAQVINDASALGQVCETVAADDAVDAVLVLLTTLGGRTAEQIAESILRASRACAKPYVVAWQYSHAEIAAPAGRLRRAGIPVVSTSSAAITLLSRLLPRHRPTVAPIAPPGSAAHPPTGTLTEAAGARLLDALGVVRPRGALATDAAQAEAAARDLRGELVLKVQSPDVAHKTEVGGVLLGVPVAEAGAAADRLLRAVRTAAPHARIDGVLVQELAPPGVELLVGAQGGRDGYPPVLTVGFGGVTAELYADVVTALAPVDVAGAERMLRALRGAPLLTGFRGSPPVDLRAAAAAIAALSQAAAVWGDRFAELEINPLIVHTEGATAVDLLLTGTPKDRG</sequence>
<gene>
    <name evidence="3" type="ORF">BJ969_002532</name>
</gene>
<protein>
    <submittedName>
        <fullName evidence="3">Acyl-CoA synthetase (NDP forming)</fullName>
    </submittedName>
</protein>
<dbReference type="Pfam" id="PF13549">
    <property type="entry name" value="ATP-grasp_5"/>
    <property type="match status" value="1"/>
</dbReference>
<dbReference type="InterPro" id="IPR003781">
    <property type="entry name" value="CoA-bd"/>
</dbReference>
<comment type="similarity">
    <text evidence="1">In the N-terminal section; belongs to the acetate CoA ligase alpha subunit family.</text>
</comment>
<comment type="caution">
    <text evidence="3">The sequence shown here is derived from an EMBL/GenBank/DDBJ whole genome shotgun (WGS) entry which is preliminary data.</text>
</comment>
<dbReference type="SUPFAM" id="SSF52210">
    <property type="entry name" value="Succinyl-CoA synthetase domains"/>
    <property type="match status" value="2"/>
</dbReference>
<name>A0A840NCW0_9PSEU</name>
<dbReference type="Pfam" id="PF13380">
    <property type="entry name" value="CoA_binding_2"/>
    <property type="match status" value="1"/>
</dbReference>
<dbReference type="Gene3D" id="3.40.50.261">
    <property type="entry name" value="Succinyl-CoA synthetase domains"/>
    <property type="match status" value="2"/>
</dbReference>
<dbReference type="RefSeq" id="WP_221315800.1">
    <property type="nucleotide sequence ID" value="NZ_JACHIV010000001.1"/>
</dbReference>
<dbReference type="FunFam" id="3.30.1490.20:FF:000020">
    <property type="entry name" value="Protein lysine acetyltransferase"/>
    <property type="match status" value="1"/>
</dbReference>